<dbReference type="PANTHER" id="PTHR33295">
    <property type="entry name" value="ATPASE"/>
    <property type="match status" value="1"/>
</dbReference>
<gene>
    <name evidence="3" type="ORF">ERS852407_01680</name>
</gene>
<name>A0A174BQF6_9FIRM</name>
<dbReference type="InterPro" id="IPR027417">
    <property type="entry name" value="P-loop_NTPase"/>
</dbReference>
<protein>
    <submittedName>
        <fullName evidence="3">Predicted ATPase (AAA+ superfamily)</fullName>
    </submittedName>
</protein>
<evidence type="ECO:0000313" key="4">
    <source>
        <dbReference type="Proteomes" id="UP000095651"/>
    </source>
</evidence>
<accession>A0A174BQF6</accession>
<reference evidence="3 4" key="1">
    <citation type="submission" date="2015-09" db="EMBL/GenBank/DDBJ databases">
        <authorList>
            <consortium name="Pathogen Informatics"/>
        </authorList>
    </citation>
    <scope>NUCLEOTIDE SEQUENCE [LARGE SCALE GENOMIC DNA]</scope>
    <source>
        <strain evidence="3 4">2789STDY5608850</strain>
    </source>
</reference>
<feature type="domain" description="AAA" evidence="1">
    <location>
        <begin position="21"/>
        <end position="150"/>
    </location>
</feature>
<dbReference type="SUPFAM" id="SSF52540">
    <property type="entry name" value="P-loop containing nucleoside triphosphate hydrolases"/>
    <property type="match status" value="1"/>
</dbReference>
<sequence length="417" mass="48494">MEIKRDLYLNKLIRKKNNGLIKIVTGVRRCGKSYLLFNLFHNHLLEEGVDEDHIIEVALDDRSNKELRNPDNMLKFVKERIVDKETYCIILDEVQLLDEFEDVLNSFLHIRNADIYVTGSNSKFLSSDLITEFRGRGDEIRIYTLSFREFVSVYDGSLDEAWDEYFNYGGLPLILSMETVEDKIEYLTSLFQKVYLSDIVERNKVRNKDELDELVDILASAIGSLTNPSKLAKTFRSVKGKAISDKTLKTYIDYLIDAFLISKAKRFDIKGKRYIGSPAKYYFEDIGLRNARLNFRQVEITHIMENIIYNELRIRGYKVDVGLVEHYSTNKDGKRQKKQLEVDFVATKGSEKYYIQSAFAMNNEEKIAQEQRPLVNISDSFKKIIIVADNIKVRRNEEGITTMGLRNFLLDENSLNV</sequence>
<dbReference type="AlphaFoldDB" id="A0A174BQF6"/>
<evidence type="ECO:0000259" key="1">
    <source>
        <dbReference type="Pfam" id="PF13173"/>
    </source>
</evidence>
<dbReference type="RefSeq" id="WP_055654159.1">
    <property type="nucleotide sequence ID" value="NZ_CABIXC010000003.1"/>
</dbReference>
<dbReference type="Pfam" id="PF13635">
    <property type="entry name" value="DUF4143"/>
    <property type="match status" value="1"/>
</dbReference>
<evidence type="ECO:0000313" key="3">
    <source>
        <dbReference type="EMBL" id="CUO02857.1"/>
    </source>
</evidence>
<organism evidence="3 4">
    <name type="scientific">Hungatella hathewayi</name>
    <dbReference type="NCBI Taxonomy" id="154046"/>
    <lineage>
        <taxon>Bacteria</taxon>
        <taxon>Bacillati</taxon>
        <taxon>Bacillota</taxon>
        <taxon>Clostridia</taxon>
        <taxon>Lachnospirales</taxon>
        <taxon>Lachnospiraceae</taxon>
        <taxon>Hungatella</taxon>
    </lineage>
</organism>
<feature type="domain" description="DUF4143" evidence="2">
    <location>
        <begin position="197"/>
        <end position="355"/>
    </location>
</feature>
<dbReference type="Pfam" id="PF13173">
    <property type="entry name" value="AAA_14"/>
    <property type="match status" value="1"/>
</dbReference>
<proteinExistence type="predicted"/>
<dbReference type="EMBL" id="CYZE01000003">
    <property type="protein sequence ID" value="CUO02857.1"/>
    <property type="molecule type" value="Genomic_DNA"/>
</dbReference>
<dbReference type="Proteomes" id="UP000095651">
    <property type="component" value="Unassembled WGS sequence"/>
</dbReference>
<dbReference type="InterPro" id="IPR041682">
    <property type="entry name" value="AAA_14"/>
</dbReference>
<dbReference type="InterPro" id="IPR025420">
    <property type="entry name" value="DUF4143"/>
</dbReference>
<evidence type="ECO:0000259" key="2">
    <source>
        <dbReference type="Pfam" id="PF13635"/>
    </source>
</evidence>
<dbReference type="PANTHER" id="PTHR33295:SF18">
    <property type="entry name" value="AAA+ ATPASE DOMAIN-CONTAINING PROTEIN"/>
    <property type="match status" value="1"/>
</dbReference>